<evidence type="ECO:0000313" key="3">
    <source>
        <dbReference type="Proteomes" id="UP000006727"/>
    </source>
</evidence>
<organism evidence="1">
    <name type="scientific">Physcomitrium patens</name>
    <name type="common">Spreading-leaved earth moss</name>
    <name type="synonym">Physcomitrella patens</name>
    <dbReference type="NCBI Taxonomy" id="3218"/>
    <lineage>
        <taxon>Eukaryota</taxon>
        <taxon>Viridiplantae</taxon>
        <taxon>Streptophyta</taxon>
        <taxon>Embryophyta</taxon>
        <taxon>Bryophyta</taxon>
        <taxon>Bryophytina</taxon>
        <taxon>Bryopsida</taxon>
        <taxon>Funariidae</taxon>
        <taxon>Funariales</taxon>
        <taxon>Funariaceae</taxon>
        <taxon>Physcomitrium</taxon>
    </lineage>
</organism>
<accession>A0A2K1IXC0</accession>
<dbReference type="AlphaFoldDB" id="A0A2K1IXC0"/>
<proteinExistence type="predicted"/>
<dbReference type="Proteomes" id="UP000006727">
    <property type="component" value="Chromosome 19"/>
</dbReference>
<evidence type="ECO:0000313" key="1">
    <source>
        <dbReference type="EMBL" id="PNR33925.1"/>
    </source>
</evidence>
<dbReference type="EnsemblPlants" id="Pp3c19_5730V3.1">
    <property type="protein sequence ID" value="Pp3c19_5730V3.1"/>
    <property type="gene ID" value="Pp3c19_5730"/>
</dbReference>
<reference evidence="1 3" key="2">
    <citation type="journal article" date="2018" name="Plant J.">
        <title>The Physcomitrella patens chromosome-scale assembly reveals moss genome structure and evolution.</title>
        <authorList>
            <person name="Lang D."/>
            <person name="Ullrich K.K."/>
            <person name="Murat F."/>
            <person name="Fuchs J."/>
            <person name="Jenkins J."/>
            <person name="Haas F.B."/>
            <person name="Piednoel M."/>
            <person name="Gundlach H."/>
            <person name="Van Bel M."/>
            <person name="Meyberg R."/>
            <person name="Vives C."/>
            <person name="Morata J."/>
            <person name="Symeonidi A."/>
            <person name="Hiss M."/>
            <person name="Muchero W."/>
            <person name="Kamisugi Y."/>
            <person name="Saleh O."/>
            <person name="Blanc G."/>
            <person name="Decker E.L."/>
            <person name="van Gessel N."/>
            <person name="Grimwood J."/>
            <person name="Hayes R.D."/>
            <person name="Graham S.W."/>
            <person name="Gunter L.E."/>
            <person name="McDaniel S.F."/>
            <person name="Hoernstein S.N.W."/>
            <person name="Larsson A."/>
            <person name="Li F.W."/>
            <person name="Perroud P.F."/>
            <person name="Phillips J."/>
            <person name="Ranjan P."/>
            <person name="Rokshar D.S."/>
            <person name="Rothfels C.J."/>
            <person name="Schneider L."/>
            <person name="Shu S."/>
            <person name="Stevenson D.W."/>
            <person name="Thummler F."/>
            <person name="Tillich M."/>
            <person name="Villarreal Aguilar J.C."/>
            <person name="Widiez T."/>
            <person name="Wong G.K."/>
            <person name="Wymore A."/>
            <person name="Zhang Y."/>
            <person name="Zimmer A.D."/>
            <person name="Quatrano R.S."/>
            <person name="Mayer K.F.X."/>
            <person name="Goodstein D."/>
            <person name="Casacuberta J.M."/>
            <person name="Vandepoele K."/>
            <person name="Reski R."/>
            <person name="Cuming A.C."/>
            <person name="Tuskan G.A."/>
            <person name="Maumus F."/>
            <person name="Salse J."/>
            <person name="Schmutz J."/>
            <person name="Rensing S.A."/>
        </authorList>
    </citation>
    <scope>NUCLEOTIDE SEQUENCE [LARGE SCALE GENOMIC DNA]</scope>
    <source>
        <strain evidence="2 3">cv. Gransden 2004</strain>
    </source>
</reference>
<sequence>MEITTKRLYSFSLHINNASTQSSLKTIIRTPKYKGTNAPLRKTFAAKGVKGLYLGFDPTMT</sequence>
<name>A0A2K1IXC0_PHYPA</name>
<gene>
    <name evidence="1" type="ORF">PHYPA_023741</name>
</gene>
<dbReference type="InParanoid" id="A0A2K1IXC0"/>
<dbReference type="EMBL" id="ABEU02000019">
    <property type="protein sequence ID" value="PNR33925.1"/>
    <property type="molecule type" value="Genomic_DNA"/>
</dbReference>
<protein>
    <submittedName>
        <fullName evidence="1 2">Uncharacterized protein</fullName>
    </submittedName>
</protein>
<reference evidence="2" key="3">
    <citation type="submission" date="2020-12" db="UniProtKB">
        <authorList>
            <consortium name="EnsemblPlants"/>
        </authorList>
    </citation>
    <scope>IDENTIFICATION</scope>
</reference>
<reference evidence="1 3" key="1">
    <citation type="journal article" date="2008" name="Science">
        <title>The Physcomitrella genome reveals evolutionary insights into the conquest of land by plants.</title>
        <authorList>
            <person name="Rensing S."/>
            <person name="Lang D."/>
            <person name="Zimmer A."/>
            <person name="Terry A."/>
            <person name="Salamov A."/>
            <person name="Shapiro H."/>
            <person name="Nishiyama T."/>
            <person name="Perroud P.-F."/>
            <person name="Lindquist E."/>
            <person name="Kamisugi Y."/>
            <person name="Tanahashi T."/>
            <person name="Sakakibara K."/>
            <person name="Fujita T."/>
            <person name="Oishi K."/>
            <person name="Shin-I T."/>
            <person name="Kuroki Y."/>
            <person name="Toyoda A."/>
            <person name="Suzuki Y."/>
            <person name="Hashimoto A."/>
            <person name="Yamaguchi K."/>
            <person name="Sugano A."/>
            <person name="Kohara Y."/>
            <person name="Fujiyama A."/>
            <person name="Anterola A."/>
            <person name="Aoki S."/>
            <person name="Ashton N."/>
            <person name="Barbazuk W.B."/>
            <person name="Barker E."/>
            <person name="Bennetzen J."/>
            <person name="Bezanilla M."/>
            <person name="Blankenship R."/>
            <person name="Cho S.H."/>
            <person name="Dutcher S."/>
            <person name="Estelle M."/>
            <person name="Fawcett J.A."/>
            <person name="Gundlach H."/>
            <person name="Hanada K."/>
            <person name="Heyl A."/>
            <person name="Hicks K.A."/>
            <person name="Hugh J."/>
            <person name="Lohr M."/>
            <person name="Mayer K."/>
            <person name="Melkozernov A."/>
            <person name="Murata T."/>
            <person name="Nelson D."/>
            <person name="Pils B."/>
            <person name="Prigge M."/>
            <person name="Reiss B."/>
            <person name="Renner T."/>
            <person name="Rombauts S."/>
            <person name="Rushton P."/>
            <person name="Sanderfoot A."/>
            <person name="Schween G."/>
            <person name="Shiu S.-H."/>
            <person name="Stueber K."/>
            <person name="Theodoulou F.L."/>
            <person name="Tu H."/>
            <person name="Van de Peer Y."/>
            <person name="Verrier P.J."/>
            <person name="Waters E."/>
            <person name="Wood A."/>
            <person name="Yang L."/>
            <person name="Cove D."/>
            <person name="Cuming A."/>
            <person name="Hasebe M."/>
            <person name="Lucas S."/>
            <person name="Mishler D.B."/>
            <person name="Reski R."/>
            <person name="Grigoriev I."/>
            <person name="Quatrano R.S."/>
            <person name="Boore J.L."/>
        </authorList>
    </citation>
    <scope>NUCLEOTIDE SEQUENCE [LARGE SCALE GENOMIC DNA]</scope>
    <source>
        <strain evidence="2 3">cv. Gransden 2004</strain>
    </source>
</reference>
<dbReference type="Gramene" id="Pp3c19_5730V3.1">
    <property type="protein sequence ID" value="Pp3c19_5730V3.1"/>
    <property type="gene ID" value="Pp3c19_5730"/>
</dbReference>
<evidence type="ECO:0000313" key="2">
    <source>
        <dbReference type="EnsemblPlants" id="Pp3c19_5730V3.1"/>
    </source>
</evidence>
<keyword evidence="3" id="KW-1185">Reference proteome</keyword>